<evidence type="ECO:0008006" key="3">
    <source>
        <dbReference type="Google" id="ProtNLM"/>
    </source>
</evidence>
<protein>
    <recommendedName>
        <fullName evidence="3">Cobalt ECF transporter T component CbiQ</fullName>
    </recommendedName>
</protein>
<keyword evidence="1" id="KW-0812">Transmembrane</keyword>
<comment type="caution">
    <text evidence="2">The sequence shown here is derived from an EMBL/GenBank/DDBJ whole genome shotgun (WGS) entry which is preliminary data.</text>
</comment>
<keyword evidence="1" id="KW-0472">Membrane</keyword>
<accession>A0A7J2U5N5</accession>
<reference evidence="2" key="1">
    <citation type="journal article" date="2020" name="mSystems">
        <title>Genome- and Community-Level Interaction Insights into Carbon Utilization and Element Cycling Functions of Hydrothermarchaeota in Hydrothermal Sediment.</title>
        <authorList>
            <person name="Zhou Z."/>
            <person name="Liu Y."/>
            <person name="Xu W."/>
            <person name="Pan J."/>
            <person name="Luo Z.H."/>
            <person name="Li M."/>
        </authorList>
    </citation>
    <scope>NUCLEOTIDE SEQUENCE [LARGE SCALE GENOMIC DNA]</scope>
    <source>
        <strain evidence="2">SpSt-125</strain>
    </source>
</reference>
<name>A0A7J2U5N5_9CREN</name>
<feature type="transmembrane region" description="Helical" evidence="1">
    <location>
        <begin position="208"/>
        <end position="228"/>
    </location>
</feature>
<proteinExistence type="predicted"/>
<feature type="transmembrane region" description="Helical" evidence="1">
    <location>
        <begin position="51"/>
        <end position="69"/>
    </location>
</feature>
<evidence type="ECO:0000256" key="1">
    <source>
        <dbReference type="SAM" id="Phobius"/>
    </source>
</evidence>
<dbReference type="AlphaFoldDB" id="A0A7J2U5N5"/>
<evidence type="ECO:0000313" key="2">
    <source>
        <dbReference type="EMBL" id="HEM67869.1"/>
    </source>
</evidence>
<gene>
    <name evidence="2" type="ORF">ENO26_09965</name>
</gene>
<sequence>MTSISKILSRLTQLVLRSLFLYGLIEARKGSTLLQLLFTAMALVVVVRSEFAALCILFVVFIVYIVYGIEKYLKYSLVLALLPAIWMSLSNMLIIHLKGGDIIRAFLSVFLRAEAGSAVVLLLLHTLNISELCFLLYKLSPITSFATALFWRLASQLIKETTEMLYIHGLKGEKTWKTLAMLFIRGEEVVQYFTEGIYLKQYSYKPKVVYSTRVIAIQIILLVVAMLLQFL</sequence>
<dbReference type="EMBL" id="DSEU01000070">
    <property type="protein sequence ID" value="HEM67869.1"/>
    <property type="molecule type" value="Genomic_DNA"/>
</dbReference>
<organism evidence="2">
    <name type="scientific">Ignisphaera aggregans</name>
    <dbReference type="NCBI Taxonomy" id="334771"/>
    <lineage>
        <taxon>Archaea</taxon>
        <taxon>Thermoproteota</taxon>
        <taxon>Thermoprotei</taxon>
        <taxon>Desulfurococcales</taxon>
        <taxon>Desulfurococcaceae</taxon>
        <taxon>Ignisphaera</taxon>
    </lineage>
</organism>
<keyword evidence="1" id="KW-1133">Transmembrane helix</keyword>
<feature type="transmembrane region" description="Helical" evidence="1">
    <location>
        <begin position="76"/>
        <end position="96"/>
    </location>
</feature>